<dbReference type="GO" id="GO:0008199">
    <property type="term" value="F:ferric iron binding"/>
    <property type="evidence" value="ECO:0007669"/>
    <property type="project" value="InterPro"/>
</dbReference>
<sequence length="410" mass="45124">MAPMSGFVAALAVVYGLCGFTTAHPGEAHKDIRSIAREVRRMTEMADYQKSVMDACWDSPHVRELQDRAVKRRAAMVEQLRAERDLLDTPIMDKRSLADFKNWAKTDHNKTGTGISQTSTLESLFGANASCIFTPDNANGPYYVKGEQIRSNVQESQKGVPMHLEMQFLDIKTCKPAKDVLVDIWSCNATGVYSGVSSYGQGGLNSYWLRGVQNTDADGVVNFDTIFPGHYSGRATHEHIVTHVGAKIEKNGSYTGGTINHLSQLFFEQNLISAVEAMAPYNTNRIRLTTNDADGYTGYAASKAYDPFPSWTMLGNKLDQGLFVWALVGLDLAADVEKWATNAAYVDATGGKNNPKFNMGIVATPPSTHGKREVRDANGELVLDEHGDVVMEDVEEEEEAPKYEYEVLTG</sequence>
<dbReference type="InterPro" id="IPR000627">
    <property type="entry name" value="Intradiol_dOase_C"/>
</dbReference>
<dbReference type="Pfam" id="PF00775">
    <property type="entry name" value="Dioxygenase_C"/>
    <property type="match status" value="1"/>
</dbReference>
<reference evidence="3" key="1">
    <citation type="journal article" date="2021" name="IMA Fungus">
        <title>Genomic characterization of three marine fungi, including Emericellopsis atlantica sp. nov. with signatures of a generalist lifestyle and marine biomass degradation.</title>
        <authorList>
            <person name="Hagestad O.C."/>
            <person name="Hou L."/>
            <person name="Andersen J.H."/>
            <person name="Hansen E.H."/>
            <person name="Altermark B."/>
            <person name="Li C."/>
            <person name="Kuhnert E."/>
            <person name="Cox R.J."/>
            <person name="Crous P.W."/>
            <person name="Spatafora J.W."/>
            <person name="Lail K."/>
            <person name="Amirebrahimi M."/>
            <person name="Lipzen A."/>
            <person name="Pangilinan J."/>
            <person name="Andreopoulos W."/>
            <person name="Hayes R.D."/>
            <person name="Ng V."/>
            <person name="Grigoriev I.V."/>
            <person name="Jackson S.A."/>
            <person name="Sutton T.D.S."/>
            <person name="Dobson A.D.W."/>
            <person name="Rama T."/>
        </authorList>
    </citation>
    <scope>NUCLEOTIDE SEQUENCE</scope>
    <source>
        <strain evidence="3">TRa018bII</strain>
    </source>
</reference>
<dbReference type="SUPFAM" id="SSF49482">
    <property type="entry name" value="Aromatic compound dioxygenase"/>
    <property type="match status" value="1"/>
</dbReference>
<dbReference type="OrthoDB" id="121380at2759"/>
<dbReference type="CDD" id="cd03457">
    <property type="entry name" value="intradiol_dioxygenase_like"/>
    <property type="match status" value="1"/>
</dbReference>
<dbReference type="PANTHER" id="PTHR34315">
    <property type="match status" value="1"/>
</dbReference>
<proteinExistence type="predicted"/>
<dbReference type="Proteomes" id="UP000824998">
    <property type="component" value="Unassembled WGS sequence"/>
</dbReference>
<dbReference type="GO" id="GO:0016702">
    <property type="term" value="F:oxidoreductase activity, acting on single donors with incorporation of molecular oxygen, incorporation of two atoms of oxygen"/>
    <property type="evidence" value="ECO:0007669"/>
    <property type="project" value="InterPro"/>
</dbReference>
<evidence type="ECO:0000313" key="3">
    <source>
        <dbReference type="EMBL" id="KAG9238151.1"/>
    </source>
</evidence>
<dbReference type="Gene3D" id="2.60.130.10">
    <property type="entry name" value="Aromatic compound dioxygenase"/>
    <property type="match status" value="1"/>
</dbReference>
<keyword evidence="3" id="KW-0560">Oxidoreductase</keyword>
<evidence type="ECO:0000313" key="4">
    <source>
        <dbReference type="Proteomes" id="UP000824998"/>
    </source>
</evidence>
<organism evidence="3 4">
    <name type="scientific">Amylocarpus encephaloides</name>
    <dbReference type="NCBI Taxonomy" id="45428"/>
    <lineage>
        <taxon>Eukaryota</taxon>
        <taxon>Fungi</taxon>
        <taxon>Dikarya</taxon>
        <taxon>Ascomycota</taxon>
        <taxon>Pezizomycotina</taxon>
        <taxon>Leotiomycetes</taxon>
        <taxon>Helotiales</taxon>
        <taxon>Helotiales incertae sedis</taxon>
        <taxon>Amylocarpus</taxon>
    </lineage>
</organism>
<dbReference type="PANTHER" id="PTHR34315:SF2">
    <property type="entry name" value="ANCHORED DIOXYGENASE, PUTATIVE (AFU_ORTHOLOGUE AFUA_3G01800)-RELATED"/>
    <property type="match status" value="1"/>
</dbReference>
<keyword evidence="3" id="KW-0223">Dioxygenase</keyword>
<protein>
    <submittedName>
        <fullName evidence="3">Intradiol ring-cleavage dioxygenase</fullName>
    </submittedName>
</protein>
<keyword evidence="4" id="KW-1185">Reference proteome</keyword>
<accession>A0A9P7YR57</accession>
<dbReference type="AlphaFoldDB" id="A0A9P7YR57"/>
<comment type="caution">
    <text evidence="3">The sequence shown here is derived from an EMBL/GenBank/DDBJ whole genome shotgun (WGS) entry which is preliminary data.</text>
</comment>
<evidence type="ECO:0000256" key="1">
    <source>
        <dbReference type="SAM" id="SignalP"/>
    </source>
</evidence>
<feature type="signal peptide" evidence="1">
    <location>
        <begin position="1"/>
        <end position="23"/>
    </location>
</feature>
<feature type="chain" id="PRO_5040404167" evidence="1">
    <location>
        <begin position="24"/>
        <end position="410"/>
    </location>
</feature>
<dbReference type="EMBL" id="MU251374">
    <property type="protein sequence ID" value="KAG9238151.1"/>
    <property type="molecule type" value="Genomic_DNA"/>
</dbReference>
<evidence type="ECO:0000259" key="2">
    <source>
        <dbReference type="Pfam" id="PF00775"/>
    </source>
</evidence>
<dbReference type="InterPro" id="IPR015889">
    <property type="entry name" value="Intradiol_dOase_core"/>
</dbReference>
<feature type="domain" description="Intradiol ring-cleavage dioxygenases" evidence="2">
    <location>
        <begin position="140"/>
        <end position="235"/>
    </location>
</feature>
<keyword evidence="1" id="KW-0732">Signal</keyword>
<gene>
    <name evidence="3" type="ORF">BJ875DRAFT_75782</name>
</gene>
<name>A0A9P7YR57_9HELO</name>